<evidence type="ECO:0000313" key="1">
    <source>
        <dbReference type="EMBL" id="OAV87859.1"/>
    </source>
</evidence>
<organism evidence="1">
    <name type="scientific">Puccinia triticina (isolate 1-1 / race 1 (BBBD))</name>
    <name type="common">Brown leaf rust fungus</name>
    <dbReference type="NCBI Taxonomy" id="630390"/>
    <lineage>
        <taxon>Eukaryota</taxon>
        <taxon>Fungi</taxon>
        <taxon>Dikarya</taxon>
        <taxon>Basidiomycota</taxon>
        <taxon>Pucciniomycotina</taxon>
        <taxon>Pucciniomycetes</taxon>
        <taxon>Pucciniales</taxon>
        <taxon>Pucciniaceae</taxon>
        <taxon>Puccinia</taxon>
    </lineage>
</organism>
<gene>
    <name evidence="1" type="ORF">PTTG_29258</name>
</gene>
<dbReference type="AlphaFoldDB" id="A0A180G5X6"/>
<name>A0A180G5X6_PUCT1</name>
<dbReference type="VEuPathDB" id="FungiDB:PTTG_29258"/>
<reference evidence="2" key="4">
    <citation type="submission" date="2025-05" db="UniProtKB">
        <authorList>
            <consortium name="EnsemblFungi"/>
        </authorList>
    </citation>
    <scope>IDENTIFICATION</scope>
    <source>
        <strain evidence="2">isolate 1-1 / race 1 (BBBD)</strain>
    </source>
</reference>
<accession>A0A180G5X6</accession>
<protein>
    <submittedName>
        <fullName evidence="1 2">Uncharacterized protein</fullName>
    </submittedName>
</protein>
<dbReference type="EMBL" id="ADAS02000265">
    <property type="protein sequence ID" value="OAV87859.1"/>
    <property type="molecule type" value="Genomic_DNA"/>
</dbReference>
<evidence type="ECO:0000313" key="3">
    <source>
        <dbReference type="Proteomes" id="UP000005240"/>
    </source>
</evidence>
<dbReference type="Proteomes" id="UP000005240">
    <property type="component" value="Unassembled WGS sequence"/>
</dbReference>
<proteinExistence type="predicted"/>
<reference evidence="1" key="1">
    <citation type="submission" date="2009-11" db="EMBL/GenBank/DDBJ databases">
        <authorList>
            <consortium name="The Broad Institute Genome Sequencing Platform"/>
            <person name="Ward D."/>
            <person name="Feldgarden M."/>
            <person name="Earl A."/>
            <person name="Young S.K."/>
            <person name="Zeng Q."/>
            <person name="Koehrsen M."/>
            <person name="Alvarado L."/>
            <person name="Berlin A."/>
            <person name="Bochicchio J."/>
            <person name="Borenstein D."/>
            <person name="Chapman S.B."/>
            <person name="Chen Z."/>
            <person name="Engels R."/>
            <person name="Freedman E."/>
            <person name="Gellesch M."/>
            <person name="Goldberg J."/>
            <person name="Griggs A."/>
            <person name="Gujja S."/>
            <person name="Heilman E."/>
            <person name="Heiman D."/>
            <person name="Hepburn T."/>
            <person name="Howarth C."/>
            <person name="Jen D."/>
            <person name="Larson L."/>
            <person name="Lewis B."/>
            <person name="Mehta T."/>
            <person name="Park D."/>
            <person name="Pearson M."/>
            <person name="Roberts A."/>
            <person name="Saif S."/>
            <person name="Shea T."/>
            <person name="Shenoy N."/>
            <person name="Sisk P."/>
            <person name="Stolte C."/>
            <person name="Sykes S."/>
            <person name="Thomson T."/>
            <person name="Walk T."/>
            <person name="White J."/>
            <person name="Yandava C."/>
            <person name="Izard J."/>
            <person name="Baranova O.V."/>
            <person name="Blanton J.M."/>
            <person name="Tanner A.C."/>
            <person name="Dewhirst F.E."/>
            <person name="Haas B."/>
            <person name="Nusbaum C."/>
            <person name="Birren B."/>
        </authorList>
    </citation>
    <scope>NUCLEOTIDE SEQUENCE [LARGE SCALE GENOMIC DNA]</scope>
    <source>
        <strain evidence="1">1-1 BBBD Race 1</strain>
    </source>
</reference>
<reference evidence="1" key="2">
    <citation type="submission" date="2016-05" db="EMBL/GenBank/DDBJ databases">
        <title>Comparative analysis highlights variable genome content of wheat rusts and divergence of the mating loci.</title>
        <authorList>
            <person name="Cuomo C.A."/>
            <person name="Bakkeren G."/>
            <person name="Szabo L."/>
            <person name="Khalil H."/>
            <person name="Joly D."/>
            <person name="Goldberg J."/>
            <person name="Young S."/>
            <person name="Zeng Q."/>
            <person name="Fellers J."/>
        </authorList>
    </citation>
    <scope>NUCLEOTIDE SEQUENCE [LARGE SCALE GENOMIC DNA]</scope>
    <source>
        <strain evidence="1">1-1 BBBD Race 1</strain>
    </source>
</reference>
<dbReference type="EnsemblFungi" id="PTTG_29258-t43_1">
    <property type="protein sequence ID" value="PTTG_29258-t43_1-p1"/>
    <property type="gene ID" value="PTTG_29258"/>
</dbReference>
<evidence type="ECO:0000313" key="2">
    <source>
        <dbReference type="EnsemblFungi" id="PTTG_29258-t43_1-p1"/>
    </source>
</evidence>
<sequence length="149" mass="16324">MALHKNCLGGNSSWPTASYNSCPGGIPPGQRPHPTVVRGDPSRTTASYTSFQGGISPGQQIHTRVAREGSLPDNCFIHQLSRRGFLLANCFIQQPSWRYPSWKAAPSNICPGGIPPRQLLHTPVVREESLPDNRYIQELPGRDPSRKAA</sequence>
<reference evidence="2 3" key="3">
    <citation type="journal article" date="2017" name="G3 (Bethesda)">
        <title>Comparative analysis highlights variable genome content of wheat rusts and divergence of the mating loci.</title>
        <authorList>
            <person name="Cuomo C.A."/>
            <person name="Bakkeren G."/>
            <person name="Khalil H.B."/>
            <person name="Panwar V."/>
            <person name="Joly D."/>
            <person name="Linning R."/>
            <person name="Sakthikumar S."/>
            <person name="Song X."/>
            <person name="Adiconis X."/>
            <person name="Fan L."/>
            <person name="Goldberg J.M."/>
            <person name="Levin J.Z."/>
            <person name="Young S."/>
            <person name="Zeng Q."/>
            <person name="Anikster Y."/>
            <person name="Bruce M."/>
            <person name="Wang M."/>
            <person name="Yin C."/>
            <person name="McCallum B."/>
            <person name="Szabo L.J."/>
            <person name="Hulbert S."/>
            <person name="Chen X."/>
            <person name="Fellers J.P."/>
        </authorList>
    </citation>
    <scope>NUCLEOTIDE SEQUENCE</scope>
    <source>
        <strain evidence="2">isolate 1-1 / race 1 (BBBD)</strain>
        <strain evidence="3">Isolate 1-1 / race 1 (BBBD)</strain>
    </source>
</reference>
<keyword evidence="3" id="KW-1185">Reference proteome</keyword>